<organism evidence="2 3">
    <name type="scientific">Tremella mesenterica</name>
    <name type="common">Jelly fungus</name>
    <dbReference type="NCBI Taxonomy" id="5217"/>
    <lineage>
        <taxon>Eukaryota</taxon>
        <taxon>Fungi</taxon>
        <taxon>Dikarya</taxon>
        <taxon>Basidiomycota</taxon>
        <taxon>Agaricomycotina</taxon>
        <taxon>Tremellomycetes</taxon>
        <taxon>Tremellales</taxon>
        <taxon>Tremellaceae</taxon>
        <taxon>Tremella</taxon>
    </lineage>
</organism>
<feature type="region of interest" description="Disordered" evidence="1">
    <location>
        <begin position="226"/>
        <end position="305"/>
    </location>
</feature>
<protein>
    <submittedName>
        <fullName evidence="2">Uncharacterized protein</fullName>
    </submittedName>
</protein>
<feature type="compositionally biased region" description="Basic residues" evidence="1">
    <location>
        <begin position="279"/>
        <end position="305"/>
    </location>
</feature>
<feature type="compositionally biased region" description="Basic residues" evidence="1">
    <location>
        <begin position="37"/>
        <end position="48"/>
    </location>
</feature>
<feature type="compositionally biased region" description="Acidic residues" evidence="1">
    <location>
        <begin position="12"/>
        <end position="27"/>
    </location>
</feature>
<accession>A0A4V1M411</accession>
<evidence type="ECO:0000313" key="3">
    <source>
        <dbReference type="Proteomes" id="UP000289152"/>
    </source>
</evidence>
<feature type="compositionally biased region" description="Polar residues" evidence="1">
    <location>
        <begin position="254"/>
        <end position="264"/>
    </location>
</feature>
<dbReference type="InParanoid" id="A0A4V1M411"/>
<name>A0A4V1M411_TREME</name>
<reference evidence="2 3" key="1">
    <citation type="submission" date="2016-06" db="EMBL/GenBank/DDBJ databases">
        <title>Evolution of pathogenesis and genome organization in the Tremellales.</title>
        <authorList>
            <person name="Cuomo C."/>
            <person name="Litvintseva A."/>
            <person name="Heitman J."/>
            <person name="Chen Y."/>
            <person name="Sun S."/>
            <person name="Springer D."/>
            <person name="Dromer F."/>
            <person name="Young S."/>
            <person name="Zeng Q."/>
            <person name="Chapman S."/>
            <person name="Gujja S."/>
            <person name="Saif S."/>
            <person name="Birren B."/>
        </authorList>
    </citation>
    <scope>NUCLEOTIDE SEQUENCE [LARGE SCALE GENOMIC DNA]</scope>
    <source>
        <strain evidence="2 3">ATCC 28783</strain>
    </source>
</reference>
<dbReference type="EMBL" id="SDIL01000042">
    <property type="protein sequence ID" value="RXK38747.1"/>
    <property type="molecule type" value="Genomic_DNA"/>
</dbReference>
<comment type="caution">
    <text evidence="2">The sequence shown here is derived from an EMBL/GenBank/DDBJ whole genome shotgun (WGS) entry which is preliminary data.</text>
</comment>
<dbReference type="Proteomes" id="UP000289152">
    <property type="component" value="Unassembled WGS sequence"/>
</dbReference>
<gene>
    <name evidence="2" type="ORF">M231_03923</name>
</gene>
<proteinExistence type="predicted"/>
<dbReference type="AlphaFoldDB" id="A0A4V1M411"/>
<feature type="region of interest" description="Disordered" evidence="1">
    <location>
        <begin position="1"/>
        <end position="154"/>
    </location>
</feature>
<feature type="compositionally biased region" description="Basic and acidic residues" evidence="1">
    <location>
        <begin position="49"/>
        <end position="63"/>
    </location>
</feature>
<evidence type="ECO:0000256" key="1">
    <source>
        <dbReference type="SAM" id="MobiDB-lite"/>
    </source>
</evidence>
<evidence type="ECO:0000313" key="2">
    <source>
        <dbReference type="EMBL" id="RXK38747.1"/>
    </source>
</evidence>
<sequence length="458" mass="51857">MSSRQRARPYVEEYDEEDYDDDFDSEGEPYNSPSQRKTPHHRSSPNHPRRADTSRGLMTDHHTPPRRTTRVSDSFLDDFGPSTPAPYRPSYDRFNTRPPLDQGYNLNEAGPSTFPPASPFSRTPASAYRQRGMTNDYYPTGETLRPAQPPLNNFSDDDMSPLRNATQDYDFSGPPAGLADRFAGLGIYDNNINTMTNDEPILDPNIQYMNDDDLAAYLASAPLESQQPLTYDSPPHIPFPSEDEDSPPDPLPRTVTSESDSDQTITHHRRTKSTNIASKSHHKSHSHNPSRTHRPSSKSVPHKSHTASTLLGNMTNIFSSRTSKGIPNWLKETLEGDRDFPASFKVKLKRMKSTLVVPFTDDYALKVEKDIPEDVVQELKEMTGSEEHEGILSVRSYGELRRTKKFKSGWKLSFQVGDTESYGDLGELLRDEDTILIKWKEEDDGEMVLLSDWENKNG</sequence>
<dbReference type="VEuPathDB" id="FungiDB:TREMEDRAFT_64837"/>
<keyword evidence="3" id="KW-1185">Reference proteome</keyword>